<dbReference type="InterPro" id="IPR015943">
    <property type="entry name" value="WD40/YVTN_repeat-like_dom_sf"/>
</dbReference>
<name>A0A7N0UY72_KALFE</name>
<sequence length="439" mass="48821">MDLLTSAYTNDSDDDGDASSQPPSKRPRFPHGNNHQTPTPTFRPQSFPAYRRNPMPMPNFRPEPPVPGRYVSKRDRALMESSNQLQEPSRPAPVAPPSVSVTGSISNSNLLPEVSLALKQRKNDRTSSGLPERLSLSFTGHSKAVNAIQWSPSHSHLLASAGMDNMVYIWNVWSQDQKKARVVNCHTSAVKDVKWSTQGLSVLSCGYDCTSRLSDVEKGIETQVFKEDQVVGVVKFHPKNFNLFISGGSKGNLKLYDIRAGKAVHEYHRRLGPILDVEFINDAKQFISSSDVSGSNISENSIIVWDVLRQVPLSNQVYVEAFTCPCIKSHPSDPHFVAQSNGNYIAIFSSLHPYRLDKYKRYEGHGVGGFPVKCNFSFNGDIIASGSYDGNIYLYNYHSSLLMKKIKVYEQPCIDVAFHPIMPNVVATCSWSGDVSILH</sequence>
<dbReference type="PROSITE" id="PS50082">
    <property type="entry name" value="WD_REPEATS_2"/>
    <property type="match status" value="1"/>
</dbReference>
<dbReference type="Gene3D" id="2.130.10.10">
    <property type="entry name" value="YVTN repeat-like/Quinoprotein amine dehydrogenase"/>
    <property type="match status" value="1"/>
</dbReference>
<evidence type="ECO:0000313" key="6">
    <source>
        <dbReference type="Proteomes" id="UP000594263"/>
    </source>
</evidence>
<organism evidence="5 6">
    <name type="scientific">Kalanchoe fedtschenkoi</name>
    <name type="common">Lavender scallops</name>
    <name type="synonym">South American air plant</name>
    <dbReference type="NCBI Taxonomy" id="63787"/>
    <lineage>
        <taxon>Eukaryota</taxon>
        <taxon>Viridiplantae</taxon>
        <taxon>Streptophyta</taxon>
        <taxon>Embryophyta</taxon>
        <taxon>Tracheophyta</taxon>
        <taxon>Spermatophyta</taxon>
        <taxon>Magnoliopsida</taxon>
        <taxon>eudicotyledons</taxon>
        <taxon>Gunneridae</taxon>
        <taxon>Pentapetalae</taxon>
        <taxon>Saxifragales</taxon>
        <taxon>Crassulaceae</taxon>
        <taxon>Kalanchoe</taxon>
    </lineage>
</organism>
<dbReference type="PROSITE" id="PS50294">
    <property type="entry name" value="WD_REPEATS_REGION"/>
    <property type="match status" value="1"/>
</dbReference>
<evidence type="ECO:0008006" key="7">
    <source>
        <dbReference type="Google" id="ProtNLM"/>
    </source>
</evidence>
<keyword evidence="2" id="KW-0677">Repeat</keyword>
<dbReference type="AlphaFoldDB" id="A0A7N0UY72"/>
<feature type="region of interest" description="Disordered" evidence="4">
    <location>
        <begin position="1"/>
        <end position="103"/>
    </location>
</feature>
<feature type="compositionally biased region" description="Polar residues" evidence="4">
    <location>
        <begin position="1"/>
        <end position="10"/>
    </location>
</feature>
<dbReference type="SUPFAM" id="SSF50978">
    <property type="entry name" value="WD40 repeat-like"/>
    <property type="match status" value="1"/>
</dbReference>
<feature type="repeat" description="WD" evidence="3">
    <location>
        <begin position="138"/>
        <end position="180"/>
    </location>
</feature>
<accession>A0A7N0UY72</accession>
<evidence type="ECO:0000256" key="2">
    <source>
        <dbReference type="ARBA" id="ARBA00022737"/>
    </source>
</evidence>
<dbReference type="PANTHER" id="PTHR44566:SF1">
    <property type="entry name" value="WD REPEAT-CONTAINING PROTEIN 25"/>
    <property type="match status" value="1"/>
</dbReference>
<keyword evidence="6" id="KW-1185">Reference proteome</keyword>
<dbReference type="Proteomes" id="UP000594263">
    <property type="component" value="Unplaced"/>
</dbReference>
<evidence type="ECO:0000313" key="5">
    <source>
        <dbReference type="EnsemblPlants" id="Kaladp0093s0108.1.v1.1"/>
    </source>
</evidence>
<dbReference type="PANTHER" id="PTHR44566">
    <property type="entry name" value="TRANSDUCIN/WD40 REPEAT-LIKE SUPERFAMILY PROTEIN"/>
    <property type="match status" value="1"/>
</dbReference>
<protein>
    <recommendedName>
        <fullName evidence="7">WD repeat-containing protein 25</fullName>
    </recommendedName>
</protein>
<dbReference type="PROSITE" id="PS00678">
    <property type="entry name" value="WD_REPEATS_1"/>
    <property type="match status" value="1"/>
</dbReference>
<feature type="compositionally biased region" description="Pro residues" evidence="4">
    <location>
        <begin position="55"/>
        <end position="67"/>
    </location>
</feature>
<dbReference type="InterPro" id="IPR019775">
    <property type="entry name" value="WD40_repeat_CS"/>
</dbReference>
<reference evidence="5" key="1">
    <citation type="submission" date="2021-01" db="UniProtKB">
        <authorList>
            <consortium name="EnsemblPlants"/>
        </authorList>
    </citation>
    <scope>IDENTIFICATION</scope>
</reference>
<feature type="compositionally biased region" description="Polar residues" evidence="4">
    <location>
        <begin position="33"/>
        <end position="44"/>
    </location>
</feature>
<dbReference type="InterPro" id="IPR053053">
    <property type="entry name" value="WD_repeat_protein"/>
</dbReference>
<dbReference type="EnsemblPlants" id="Kaladp0093s0108.1.v1.1">
    <property type="protein sequence ID" value="Kaladp0093s0108.1.v1.1"/>
    <property type="gene ID" value="Kaladp0093s0108.v1.1"/>
</dbReference>
<evidence type="ECO:0000256" key="3">
    <source>
        <dbReference type="PROSITE-ProRule" id="PRU00221"/>
    </source>
</evidence>
<dbReference type="InterPro" id="IPR036322">
    <property type="entry name" value="WD40_repeat_dom_sf"/>
</dbReference>
<evidence type="ECO:0000256" key="4">
    <source>
        <dbReference type="SAM" id="MobiDB-lite"/>
    </source>
</evidence>
<dbReference type="SMART" id="SM00320">
    <property type="entry name" value="WD40"/>
    <property type="match status" value="6"/>
</dbReference>
<dbReference type="OMA" id="WDYETTA"/>
<proteinExistence type="predicted"/>
<dbReference type="Gramene" id="Kaladp0093s0108.1.v1.1">
    <property type="protein sequence ID" value="Kaladp0093s0108.1.v1.1"/>
    <property type="gene ID" value="Kaladp0093s0108.v1.1"/>
</dbReference>
<dbReference type="InterPro" id="IPR001680">
    <property type="entry name" value="WD40_rpt"/>
</dbReference>
<keyword evidence="1 3" id="KW-0853">WD repeat</keyword>
<dbReference type="Pfam" id="PF00400">
    <property type="entry name" value="WD40"/>
    <property type="match status" value="3"/>
</dbReference>
<evidence type="ECO:0000256" key="1">
    <source>
        <dbReference type="ARBA" id="ARBA00022574"/>
    </source>
</evidence>